<dbReference type="OrthoDB" id="6600758at2759"/>
<evidence type="ECO:0000259" key="1">
    <source>
        <dbReference type="Pfam" id="PF00179"/>
    </source>
</evidence>
<dbReference type="Gene3D" id="3.10.110.10">
    <property type="entry name" value="Ubiquitin Conjugating Enzyme"/>
    <property type="match status" value="1"/>
</dbReference>
<keyword evidence="3" id="KW-1185">Reference proteome</keyword>
<evidence type="ECO:0000313" key="3">
    <source>
        <dbReference type="Proteomes" id="UP000236333"/>
    </source>
</evidence>
<dbReference type="Pfam" id="PF00179">
    <property type="entry name" value="UQ_con"/>
    <property type="match status" value="1"/>
</dbReference>
<feature type="domain" description="UBC core" evidence="1">
    <location>
        <begin position="99"/>
        <end position="142"/>
    </location>
</feature>
<proteinExistence type="predicted"/>
<accession>A0A2J7ZK02</accession>
<reference evidence="2 3" key="1">
    <citation type="journal article" date="2017" name="Mol. Biol. Evol.">
        <title>The 4-celled Tetrabaena socialis nuclear genome reveals the essential components for genetic control of cell number at the origin of multicellularity in the volvocine lineage.</title>
        <authorList>
            <person name="Featherston J."/>
            <person name="Arakaki Y."/>
            <person name="Hanschen E.R."/>
            <person name="Ferris P.J."/>
            <person name="Michod R.E."/>
            <person name="Olson B.J.S.C."/>
            <person name="Nozaki H."/>
            <person name="Durand P.M."/>
        </authorList>
    </citation>
    <scope>NUCLEOTIDE SEQUENCE [LARGE SCALE GENOMIC DNA]</scope>
    <source>
        <strain evidence="2 3">NIES-571</strain>
    </source>
</reference>
<organism evidence="2 3">
    <name type="scientific">Tetrabaena socialis</name>
    <dbReference type="NCBI Taxonomy" id="47790"/>
    <lineage>
        <taxon>Eukaryota</taxon>
        <taxon>Viridiplantae</taxon>
        <taxon>Chlorophyta</taxon>
        <taxon>core chlorophytes</taxon>
        <taxon>Chlorophyceae</taxon>
        <taxon>CS clade</taxon>
        <taxon>Chlamydomonadales</taxon>
        <taxon>Tetrabaenaceae</taxon>
        <taxon>Tetrabaena</taxon>
    </lineage>
</organism>
<dbReference type="InterPro" id="IPR000608">
    <property type="entry name" value="UBC"/>
</dbReference>
<dbReference type="SUPFAM" id="SSF54495">
    <property type="entry name" value="UBC-like"/>
    <property type="match status" value="1"/>
</dbReference>
<comment type="caution">
    <text evidence="2">The sequence shown here is derived from an EMBL/GenBank/DDBJ whole genome shotgun (WGS) entry which is preliminary data.</text>
</comment>
<protein>
    <submittedName>
        <fullName evidence="2">2,3-bisphosphoglycerate-dependent phosphoglycerate mutase</fullName>
    </submittedName>
</protein>
<dbReference type="Proteomes" id="UP000236333">
    <property type="component" value="Unassembled WGS sequence"/>
</dbReference>
<sequence length="152" mass="16831">MWKGQTGPPNVMLLVHIWRRSYSTRLLHYEPSNPRHPQYDRRYCDLDEQDLPATESLQVTVLPLPGEGTPAGAAGEAEAAEAAMGLLAKAAHAEEGLQALMQILKSIQALLSDPNNKSPAQTAAYDVLKSNPAEYQRMVRKQAIRYPPPEDE</sequence>
<name>A0A2J7ZK02_9CHLO</name>
<gene>
    <name evidence="2" type="ORF">TSOC_013573</name>
</gene>
<dbReference type="AlphaFoldDB" id="A0A2J7ZK02"/>
<dbReference type="EMBL" id="PGGS01001282">
    <property type="protein sequence ID" value="PNH00598.1"/>
    <property type="molecule type" value="Genomic_DNA"/>
</dbReference>
<evidence type="ECO:0000313" key="2">
    <source>
        <dbReference type="EMBL" id="PNH00598.1"/>
    </source>
</evidence>
<dbReference type="InterPro" id="IPR016135">
    <property type="entry name" value="UBQ-conjugating_enzyme/RWD"/>
</dbReference>